<sequence length="106" mass="12185">MEKGLLMRHIIRQAVSSLVNLSYPNIPDIGPSQKESLLDKGKLPLSANNMKAIEDELCSSRDRPWWVSNYWRDPLETFADMEDEMSLGRCKGYHIPKENAIQSHEI</sequence>
<proteinExistence type="predicted"/>
<dbReference type="Proteomes" id="UP000663671">
    <property type="component" value="Chromosome 1"/>
</dbReference>
<dbReference type="AlphaFoldDB" id="A0A8A1MIH6"/>
<dbReference type="EMBL" id="CP069114">
    <property type="protein sequence ID" value="QSS64930.1"/>
    <property type="molecule type" value="Genomic_DNA"/>
</dbReference>
<dbReference type="VEuPathDB" id="FungiDB:I7I51_02005"/>
<organism evidence="1 2">
    <name type="scientific">Ajellomyces capsulatus</name>
    <name type="common">Darling's disease fungus</name>
    <name type="synonym">Histoplasma capsulatum</name>
    <dbReference type="NCBI Taxonomy" id="5037"/>
    <lineage>
        <taxon>Eukaryota</taxon>
        <taxon>Fungi</taxon>
        <taxon>Dikarya</taxon>
        <taxon>Ascomycota</taxon>
        <taxon>Pezizomycotina</taxon>
        <taxon>Eurotiomycetes</taxon>
        <taxon>Eurotiomycetidae</taxon>
        <taxon>Onygenales</taxon>
        <taxon>Ajellomycetaceae</taxon>
        <taxon>Histoplasma</taxon>
    </lineage>
</organism>
<protein>
    <submittedName>
        <fullName evidence="1">Uncharacterized protein</fullName>
    </submittedName>
</protein>
<accession>A0A8A1MIH6</accession>
<evidence type="ECO:0000313" key="2">
    <source>
        <dbReference type="Proteomes" id="UP000663671"/>
    </source>
</evidence>
<reference evidence="1" key="1">
    <citation type="submission" date="2021-01" db="EMBL/GenBank/DDBJ databases">
        <title>Chromosome-level genome assembly of a human fungal pathogen reveals clustering of transcriptionally co-regulated genes.</title>
        <authorList>
            <person name="Voorhies M."/>
            <person name="Cohen S."/>
            <person name="Shea T.P."/>
            <person name="Petrus S."/>
            <person name="Munoz J.F."/>
            <person name="Poplawski S."/>
            <person name="Goldman W.E."/>
            <person name="Michael T."/>
            <person name="Cuomo C.A."/>
            <person name="Sil A."/>
            <person name="Beyhan S."/>
        </authorList>
    </citation>
    <scope>NUCLEOTIDE SEQUENCE</scope>
    <source>
        <strain evidence="1">WU24</strain>
    </source>
</reference>
<gene>
    <name evidence="1" type="ORF">I7I51_02005</name>
</gene>
<evidence type="ECO:0000313" key="1">
    <source>
        <dbReference type="EMBL" id="QSS64930.1"/>
    </source>
</evidence>
<name>A0A8A1MIH6_AJECA</name>